<dbReference type="RefSeq" id="WP_238211937.1">
    <property type="nucleotide sequence ID" value="NZ_BPUS01000003.1"/>
</dbReference>
<dbReference type="Proteomes" id="UP001055111">
    <property type="component" value="Unassembled WGS sequence"/>
</dbReference>
<feature type="chain" id="PRO_5041243619" evidence="1">
    <location>
        <begin position="22"/>
        <end position="144"/>
    </location>
</feature>
<evidence type="ECO:0000256" key="1">
    <source>
        <dbReference type="SAM" id="SignalP"/>
    </source>
</evidence>
<evidence type="ECO:0000313" key="2">
    <source>
        <dbReference type="EMBL" id="GJH25375.1"/>
    </source>
</evidence>
<proteinExistence type="predicted"/>
<sequence length="144" mass="15335">MKHQMICAALLACMLSSHAFARDSVTNYSVESALTSEGGKVDQDIALYFAGQAHPGVVKSFGEFATNKKTNSFGKSDETACQHVFLSAVMALQDRVRKEGGNAVINIKSNYRNVERESATEFTCGAGAVVAGVALKGEVVTLKK</sequence>
<organism evidence="2 3">
    <name type="scientific">Caballeronia novacaledonica</name>
    <dbReference type="NCBI Taxonomy" id="1544861"/>
    <lineage>
        <taxon>Bacteria</taxon>
        <taxon>Pseudomonadati</taxon>
        <taxon>Pseudomonadota</taxon>
        <taxon>Betaproteobacteria</taxon>
        <taxon>Burkholderiales</taxon>
        <taxon>Burkholderiaceae</taxon>
        <taxon>Caballeronia</taxon>
    </lineage>
</organism>
<dbReference type="AlphaFoldDB" id="A0AA37I8M2"/>
<name>A0AA37I8M2_9BURK</name>
<reference evidence="2" key="1">
    <citation type="submission" date="2022-09" db="EMBL/GenBank/DDBJ databases">
        <title>Isolation and characterization of 3-chlorobenzoate degrading bacteria from soils in Shizuoka.</title>
        <authorList>
            <person name="Ifat A."/>
            <person name="Ogawa N."/>
            <person name="Kimbara K."/>
            <person name="Moriuchi R."/>
            <person name="Dohra H."/>
            <person name="Shintani M."/>
        </authorList>
    </citation>
    <scope>NUCLEOTIDE SEQUENCE</scope>
    <source>
        <strain evidence="2">19CS4-2</strain>
    </source>
</reference>
<dbReference type="EMBL" id="BPUS01000003">
    <property type="protein sequence ID" value="GJH25375.1"/>
    <property type="molecule type" value="Genomic_DNA"/>
</dbReference>
<comment type="caution">
    <text evidence="2">The sequence shown here is derived from an EMBL/GenBank/DDBJ whole genome shotgun (WGS) entry which is preliminary data.</text>
</comment>
<accession>A0AA37I8M2</accession>
<keyword evidence="1" id="KW-0732">Signal</keyword>
<gene>
    <name evidence="2" type="ORF">CBA19CS42_12685</name>
</gene>
<evidence type="ECO:0000313" key="3">
    <source>
        <dbReference type="Proteomes" id="UP001055111"/>
    </source>
</evidence>
<feature type="signal peptide" evidence="1">
    <location>
        <begin position="1"/>
        <end position="21"/>
    </location>
</feature>
<protein>
    <submittedName>
        <fullName evidence="2">Excinuclease ATPase subunit</fullName>
    </submittedName>
</protein>